<evidence type="ECO:0000259" key="5">
    <source>
        <dbReference type="Pfam" id="PF17863"/>
    </source>
</evidence>
<proteinExistence type="inferred from homology"/>
<dbReference type="CDD" id="cd00009">
    <property type="entry name" value="AAA"/>
    <property type="match status" value="1"/>
</dbReference>
<dbReference type="RefSeq" id="WP_212981473.1">
    <property type="nucleotide sequence ID" value="NZ_AP025343.1"/>
</dbReference>
<organism evidence="6 7">
    <name type="scientific">Paenibacillus azoreducens</name>
    <dbReference type="NCBI Taxonomy" id="116718"/>
    <lineage>
        <taxon>Bacteria</taxon>
        <taxon>Bacillati</taxon>
        <taxon>Bacillota</taxon>
        <taxon>Bacilli</taxon>
        <taxon>Bacillales</taxon>
        <taxon>Paenibacillaceae</taxon>
        <taxon>Paenibacillus</taxon>
    </lineage>
</organism>
<feature type="domain" description="ChlI/MoxR AAA lid" evidence="5">
    <location>
        <begin position="233"/>
        <end position="300"/>
    </location>
</feature>
<dbReference type="InterPro" id="IPR011703">
    <property type="entry name" value="ATPase_AAA-3"/>
</dbReference>
<dbReference type="InterPro" id="IPR050764">
    <property type="entry name" value="CbbQ/NirQ/NorQ/GpvN"/>
</dbReference>
<dbReference type="EMBL" id="BORT01000055">
    <property type="protein sequence ID" value="GIO51494.1"/>
    <property type="molecule type" value="Genomic_DNA"/>
</dbReference>
<dbReference type="FunFam" id="3.40.50.300:FF:000640">
    <property type="entry name" value="MoxR family ATPase"/>
    <property type="match status" value="1"/>
</dbReference>
<accession>A0A919YJ79</accession>
<dbReference type="GO" id="GO:0005524">
    <property type="term" value="F:ATP binding"/>
    <property type="evidence" value="ECO:0007669"/>
    <property type="project" value="UniProtKB-KW"/>
</dbReference>
<dbReference type="Pfam" id="PF07726">
    <property type="entry name" value="AAA_3"/>
    <property type="match status" value="1"/>
</dbReference>
<keyword evidence="2" id="KW-0067">ATP-binding</keyword>
<keyword evidence="7" id="KW-1185">Reference proteome</keyword>
<evidence type="ECO:0000256" key="3">
    <source>
        <dbReference type="ARBA" id="ARBA00061607"/>
    </source>
</evidence>
<evidence type="ECO:0000313" key="6">
    <source>
        <dbReference type="EMBL" id="GIO51494.1"/>
    </source>
</evidence>
<feature type="domain" description="ATPase AAA-3" evidence="4">
    <location>
        <begin position="38"/>
        <end position="168"/>
    </location>
</feature>
<dbReference type="InterPro" id="IPR041628">
    <property type="entry name" value="ChlI/MoxR_AAA_lid"/>
</dbReference>
<sequence length="322" mass="35613">MESVQQLAQKLKQNIANIIVGKEHEVDLLLTALLASGHVLLEDVPGTGKTLLAKSLAASLSLSFQRIQFTPDLLPSDLTGIHYFNQRDGEFHFRPGPLFARIILADEINRATPRTQSSLLECMEERQISIEGETKRLESPFMVIATQNPVDNQGTFPLPEAQMDRFLIRMKLGYPSTDEGVEILKRTASVSGLRVEEAGVTATKEEVLEAQRICGQVRIADDLMGYIVALAEATRDHEETLLGISPRGTQALLRAAQAYAALQGRGYVLPDDIKRLVLPVWTHRLVPRKRHEAGHGQTERILTGIMNSIPVPSEKELESGVN</sequence>
<evidence type="ECO:0000256" key="1">
    <source>
        <dbReference type="ARBA" id="ARBA00022741"/>
    </source>
</evidence>
<dbReference type="PANTHER" id="PTHR42759:SF5">
    <property type="entry name" value="METHANOL DEHYDROGENASE REGULATOR"/>
    <property type="match status" value="1"/>
</dbReference>
<dbReference type="SUPFAM" id="SSF52540">
    <property type="entry name" value="P-loop containing nucleoside triphosphate hydrolases"/>
    <property type="match status" value="1"/>
</dbReference>
<dbReference type="InterPro" id="IPR027417">
    <property type="entry name" value="P-loop_NTPase"/>
</dbReference>
<keyword evidence="1" id="KW-0547">Nucleotide-binding</keyword>
<reference evidence="6 7" key="1">
    <citation type="submission" date="2021-03" db="EMBL/GenBank/DDBJ databases">
        <title>Antimicrobial resistance genes in bacteria isolated from Japanese honey, and their potential for conferring macrolide and lincosamide resistance in the American foulbrood pathogen Paenibacillus larvae.</title>
        <authorList>
            <person name="Okamoto M."/>
            <person name="Kumagai M."/>
            <person name="Kanamori H."/>
            <person name="Takamatsu D."/>
        </authorList>
    </citation>
    <scope>NUCLEOTIDE SEQUENCE [LARGE SCALE GENOMIC DNA]</scope>
    <source>
        <strain evidence="6 7">J34TS1</strain>
    </source>
</reference>
<gene>
    <name evidence="6" type="ORF">J34TS1_62590</name>
</gene>
<dbReference type="PANTHER" id="PTHR42759">
    <property type="entry name" value="MOXR FAMILY PROTEIN"/>
    <property type="match status" value="1"/>
</dbReference>
<dbReference type="Gene3D" id="3.40.50.300">
    <property type="entry name" value="P-loop containing nucleotide triphosphate hydrolases"/>
    <property type="match status" value="1"/>
</dbReference>
<name>A0A919YJ79_9BACL</name>
<dbReference type="Gene3D" id="1.10.8.80">
    <property type="entry name" value="Magnesium chelatase subunit I, C-Terminal domain"/>
    <property type="match status" value="1"/>
</dbReference>
<evidence type="ECO:0000256" key="2">
    <source>
        <dbReference type="ARBA" id="ARBA00022840"/>
    </source>
</evidence>
<dbReference type="GO" id="GO:0016887">
    <property type="term" value="F:ATP hydrolysis activity"/>
    <property type="evidence" value="ECO:0007669"/>
    <property type="project" value="InterPro"/>
</dbReference>
<dbReference type="AlphaFoldDB" id="A0A919YJ79"/>
<dbReference type="Pfam" id="PF17863">
    <property type="entry name" value="AAA_lid_2"/>
    <property type="match status" value="1"/>
</dbReference>
<comment type="similarity">
    <text evidence="3">Belongs to the MoxR family.</text>
</comment>
<dbReference type="PIRSF" id="PIRSF002849">
    <property type="entry name" value="AAA_ATPase_chaperone_MoxR_prd"/>
    <property type="match status" value="1"/>
</dbReference>
<evidence type="ECO:0000313" key="7">
    <source>
        <dbReference type="Proteomes" id="UP000682811"/>
    </source>
</evidence>
<comment type="caution">
    <text evidence="6">The sequence shown here is derived from an EMBL/GenBank/DDBJ whole genome shotgun (WGS) entry which is preliminary data.</text>
</comment>
<protein>
    <submittedName>
        <fullName evidence="6">ATPase</fullName>
    </submittedName>
</protein>
<dbReference type="Proteomes" id="UP000682811">
    <property type="component" value="Unassembled WGS sequence"/>
</dbReference>
<evidence type="ECO:0000259" key="4">
    <source>
        <dbReference type="Pfam" id="PF07726"/>
    </source>
</evidence>